<dbReference type="AlphaFoldDB" id="A0A937FA80"/>
<dbReference type="PANTHER" id="PTHR11986">
    <property type="entry name" value="AMINOTRANSFERASE CLASS III"/>
    <property type="match status" value="1"/>
</dbReference>
<dbReference type="PROSITE" id="PS00600">
    <property type="entry name" value="AA_TRANSFER_CLASS_3"/>
    <property type="match status" value="1"/>
</dbReference>
<dbReference type="InterPro" id="IPR005814">
    <property type="entry name" value="Aminotrans_3"/>
</dbReference>
<dbReference type="SUPFAM" id="SSF53383">
    <property type="entry name" value="PLP-dependent transferases"/>
    <property type="match status" value="1"/>
</dbReference>
<dbReference type="InterPro" id="IPR049704">
    <property type="entry name" value="Aminotrans_3_PPA_site"/>
</dbReference>
<accession>A0A937FA80</accession>
<dbReference type="GO" id="GO:0042802">
    <property type="term" value="F:identical protein binding"/>
    <property type="evidence" value="ECO:0007669"/>
    <property type="project" value="TreeGrafter"/>
</dbReference>
<comment type="similarity">
    <text evidence="5">Belongs to the class-III pyridoxal-phosphate-dependent aminotransferase family.</text>
</comment>
<dbReference type="GO" id="GO:0008483">
    <property type="term" value="F:transaminase activity"/>
    <property type="evidence" value="ECO:0007669"/>
    <property type="project" value="UniProtKB-KW"/>
</dbReference>
<name>A0A937FA80_9BACT</name>
<protein>
    <submittedName>
        <fullName evidence="6">Aspartate aminotransferase family protein</fullName>
    </submittedName>
</protein>
<dbReference type="PANTHER" id="PTHR11986:SF79">
    <property type="entry name" value="ACETYLORNITHINE AMINOTRANSFERASE, MITOCHONDRIAL"/>
    <property type="match status" value="1"/>
</dbReference>
<dbReference type="PIRSF" id="PIRSF000521">
    <property type="entry name" value="Transaminase_4ab_Lys_Orn"/>
    <property type="match status" value="1"/>
</dbReference>
<comment type="cofactor">
    <cofactor evidence="1">
        <name>pyridoxal 5'-phosphate</name>
        <dbReference type="ChEBI" id="CHEBI:597326"/>
    </cofactor>
</comment>
<dbReference type="Pfam" id="PF00202">
    <property type="entry name" value="Aminotran_3"/>
    <property type="match status" value="1"/>
</dbReference>
<dbReference type="InterPro" id="IPR050103">
    <property type="entry name" value="Class-III_PLP-dep_AT"/>
</dbReference>
<dbReference type="Proteomes" id="UP000659388">
    <property type="component" value="Unassembled WGS sequence"/>
</dbReference>
<sequence length="386" mass="42400">MKPFDVYPLLDIEPVKAEGCKIIDKNGVEYLDFYGGHAVISIGHSHPVYVNKINEQLLQLGFYSNSVQIPLQKELSEKLGQLSDYEDYDLFLCNSGAEANENALKLASFHTNKSKVIACKKAFHGRTSAAVGVTDNVNYSAPINKTDHTIFVELNDLEAVEDELSKGNVCAVIIEGIQGVGGIHIPDDQFLRGLSKLCKEYNAILILDEVQSGYGRTGKFFAHQYAQIKPDLITTAKGMGNGFPIGGVLISPEFEAKQGQLGTTFGGNHLACAAALAVLEVLDNEKLIQNAAKLGNYLLSKFLEIPEIKEIRGRGLMIAIEFDFPIKKLRQVLIQEEHVFTGVASHPNVLRLLPPLSLSENDANLFIQKLNTAIGKIKANEEIHLR</sequence>
<dbReference type="EMBL" id="JAESIY010000010">
    <property type="protein sequence ID" value="MBL3658126.1"/>
    <property type="molecule type" value="Genomic_DNA"/>
</dbReference>
<evidence type="ECO:0000313" key="6">
    <source>
        <dbReference type="EMBL" id="MBL3658126.1"/>
    </source>
</evidence>
<keyword evidence="3" id="KW-0808">Transferase</keyword>
<reference evidence="6" key="1">
    <citation type="submission" date="2021-01" db="EMBL/GenBank/DDBJ databases">
        <title>Fulvivirga kasyanovii gen. nov., sp nov., a novel member of the phylum Bacteroidetes isolated from seawater in a mussel farm.</title>
        <authorList>
            <person name="Zhao L.-H."/>
            <person name="Wang Z.-J."/>
        </authorList>
    </citation>
    <scope>NUCLEOTIDE SEQUENCE</scope>
    <source>
        <strain evidence="6">2943</strain>
    </source>
</reference>
<evidence type="ECO:0000256" key="2">
    <source>
        <dbReference type="ARBA" id="ARBA00022576"/>
    </source>
</evidence>
<evidence type="ECO:0000256" key="5">
    <source>
        <dbReference type="RuleBase" id="RU003560"/>
    </source>
</evidence>
<proteinExistence type="inferred from homology"/>
<dbReference type="CDD" id="cd00610">
    <property type="entry name" value="OAT_like"/>
    <property type="match status" value="1"/>
</dbReference>
<evidence type="ECO:0000256" key="4">
    <source>
        <dbReference type="ARBA" id="ARBA00022898"/>
    </source>
</evidence>
<dbReference type="Gene3D" id="3.90.1150.10">
    <property type="entry name" value="Aspartate Aminotransferase, domain 1"/>
    <property type="match status" value="1"/>
</dbReference>
<evidence type="ECO:0000256" key="1">
    <source>
        <dbReference type="ARBA" id="ARBA00001933"/>
    </source>
</evidence>
<dbReference type="InterPro" id="IPR015422">
    <property type="entry name" value="PyrdxlP-dep_Trfase_small"/>
</dbReference>
<dbReference type="GO" id="GO:0030170">
    <property type="term" value="F:pyridoxal phosphate binding"/>
    <property type="evidence" value="ECO:0007669"/>
    <property type="project" value="InterPro"/>
</dbReference>
<keyword evidence="4 5" id="KW-0663">Pyridoxal phosphate</keyword>
<dbReference type="InterPro" id="IPR015421">
    <property type="entry name" value="PyrdxlP-dep_Trfase_major"/>
</dbReference>
<comment type="caution">
    <text evidence="6">The sequence shown here is derived from an EMBL/GenBank/DDBJ whole genome shotgun (WGS) entry which is preliminary data.</text>
</comment>
<gene>
    <name evidence="6" type="ORF">JL102_18385</name>
</gene>
<evidence type="ECO:0000313" key="7">
    <source>
        <dbReference type="Proteomes" id="UP000659388"/>
    </source>
</evidence>
<organism evidence="6 7">
    <name type="scientific">Fulvivirga sediminis</name>
    <dbReference type="NCBI Taxonomy" id="2803949"/>
    <lineage>
        <taxon>Bacteria</taxon>
        <taxon>Pseudomonadati</taxon>
        <taxon>Bacteroidota</taxon>
        <taxon>Cytophagia</taxon>
        <taxon>Cytophagales</taxon>
        <taxon>Fulvivirgaceae</taxon>
        <taxon>Fulvivirga</taxon>
    </lineage>
</organism>
<dbReference type="Gene3D" id="3.40.640.10">
    <property type="entry name" value="Type I PLP-dependent aspartate aminotransferase-like (Major domain)"/>
    <property type="match status" value="1"/>
</dbReference>
<dbReference type="RefSeq" id="WP_202245913.1">
    <property type="nucleotide sequence ID" value="NZ_JAESIY010000010.1"/>
</dbReference>
<keyword evidence="2 6" id="KW-0032">Aminotransferase</keyword>
<dbReference type="FunFam" id="3.40.640.10:FF:000100">
    <property type="entry name" value="Putative acetylornithine aminotransferase"/>
    <property type="match status" value="1"/>
</dbReference>
<evidence type="ECO:0000256" key="3">
    <source>
        <dbReference type="ARBA" id="ARBA00022679"/>
    </source>
</evidence>
<keyword evidence="7" id="KW-1185">Reference proteome</keyword>
<dbReference type="InterPro" id="IPR015424">
    <property type="entry name" value="PyrdxlP-dep_Trfase"/>
</dbReference>